<gene>
    <name evidence="4" type="ORF">P5673_028313</name>
</gene>
<dbReference type="PANTHER" id="PTHR34615:SF1">
    <property type="entry name" value="PX DOMAIN-CONTAINING PROTEIN"/>
    <property type="match status" value="1"/>
</dbReference>
<comment type="caution">
    <text evidence="4">The sequence shown here is derived from an EMBL/GenBank/DDBJ whole genome shotgun (WGS) entry which is preliminary data.</text>
</comment>
<name>A0AAD9UV00_ACRCE</name>
<evidence type="ECO:0000256" key="2">
    <source>
        <dbReference type="ARBA" id="ARBA00022723"/>
    </source>
</evidence>
<dbReference type="PANTHER" id="PTHR34615">
    <property type="entry name" value="PX DOMAIN-CONTAINING PROTEIN"/>
    <property type="match status" value="1"/>
</dbReference>
<reference evidence="4" key="2">
    <citation type="journal article" date="2023" name="Science">
        <title>Genomic signatures of disease resistance in endangered staghorn corals.</title>
        <authorList>
            <person name="Vollmer S.V."/>
            <person name="Selwyn J.D."/>
            <person name="Despard B.A."/>
            <person name="Roesel C.L."/>
        </authorList>
    </citation>
    <scope>NUCLEOTIDE SEQUENCE</scope>
    <source>
        <strain evidence="4">K2</strain>
    </source>
</reference>
<dbReference type="Proteomes" id="UP001249851">
    <property type="component" value="Unassembled WGS sequence"/>
</dbReference>
<dbReference type="GO" id="GO:0046872">
    <property type="term" value="F:metal ion binding"/>
    <property type="evidence" value="ECO:0007669"/>
    <property type="project" value="UniProtKB-KW"/>
</dbReference>
<accession>A0AAD9UV00</accession>
<organism evidence="4 5">
    <name type="scientific">Acropora cervicornis</name>
    <name type="common">Staghorn coral</name>
    <dbReference type="NCBI Taxonomy" id="6130"/>
    <lineage>
        <taxon>Eukaryota</taxon>
        <taxon>Metazoa</taxon>
        <taxon>Cnidaria</taxon>
        <taxon>Anthozoa</taxon>
        <taxon>Hexacorallia</taxon>
        <taxon>Scleractinia</taxon>
        <taxon>Astrocoeniina</taxon>
        <taxon>Acroporidae</taxon>
        <taxon>Acropora</taxon>
    </lineage>
</organism>
<reference evidence="4" key="1">
    <citation type="journal article" date="2023" name="G3 (Bethesda)">
        <title>Whole genome assembly and annotation of the endangered Caribbean coral Acropora cervicornis.</title>
        <authorList>
            <person name="Selwyn J.D."/>
            <person name="Vollmer S.V."/>
        </authorList>
    </citation>
    <scope>NUCLEOTIDE SEQUENCE</scope>
    <source>
        <strain evidence="4">K2</strain>
    </source>
</reference>
<sequence length="180" mass="20364">MEGPCLMLKRLAYPSPYFDFIPLFGRSIPELCIITNTVLDWFYNVHGFRLSSWNQAFLSPANLEQYANAITRQGSPLTNCFGFVDSTVRPICRPGEIQHIVYNRHKRVHALKFQSVALPNGLIANLLCPLEGRRHDARMLKDSGLLNIMERVAYSPAGNVLCMYGDPAHPLRPHLMAQPI</sequence>
<evidence type="ECO:0000313" key="4">
    <source>
        <dbReference type="EMBL" id="KAK2550938.1"/>
    </source>
</evidence>
<evidence type="ECO:0000256" key="1">
    <source>
        <dbReference type="ARBA" id="ARBA00001968"/>
    </source>
</evidence>
<dbReference type="EMBL" id="JARQWQ010000104">
    <property type="protein sequence ID" value="KAK2550938.1"/>
    <property type="molecule type" value="Genomic_DNA"/>
</dbReference>
<keyword evidence="2" id="KW-0479">Metal-binding</keyword>
<proteinExistence type="predicted"/>
<evidence type="ECO:0000259" key="3">
    <source>
        <dbReference type="Pfam" id="PF13359"/>
    </source>
</evidence>
<feature type="domain" description="DDE Tnp4" evidence="3">
    <location>
        <begin position="84"/>
        <end position="174"/>
    </location>
</feature>
<keyword evidence="5" id="KW-1185">Reference proteome</keyword>
<comment type="cofactor">
    <cofactor evidence="1">
        <name>a divalent metal cation</name>
        <dbReference type="ChEBI" id="CHEBI:60240"/>
    </cofactor>
</comment>
<evidence type="ECO:0000313" key="5">
    <source>
        <dbReference type="Proteomes" id="UP001249851"/>
    </source>
</evidence>
<dbReference type="Pfam" id="PF13359">
    <property type="entry name" value="DDE_Tnp_4"/>
    <property type="match status" value="1"/>
</dbReference>
<dbReference type="InterPro" id="IPR027806">
    <property type="entry name" value="HARBI1_dom"/>
</dbReference>
<protein>
    <recommendedName>
        <fullName evidence="3">DDE Tnp4 domain-containing protein</fullName>
    </recommendedName>
</protein>
<dbReference type="AlphaFoldDB" id="A0AAD9UV00"/>